<proteinExistence type="predicted"/>
<geneLocation type="plasmid" evidence="2">
    <name>pALWED3.2</name>
</geneLocation>
<evidence type="ECO:0000256" key="1">
    <source>
        <dbReference type="SAM" id="Phobius"/>
    </source>
</evidence>
<dbReference type="SUPFAM" id="SSF54523">
    <property type="entry name" value="Pili subunits"/>
    <property type="match status" value="1"/>
</dbReference>
<organism evidence="2">
    <name type="scientific">Acinetobacter lwoffii</name>
    <dbReference type="NCBI Taxonomy" id="28090"/>
    <lineage>
        <taxon>Bacteria</taxon>
        <taxon>Pseudomonadati</taxon>
        <taxon>Pseudomonadota</taxon>
        <taxon>Gammaproteobacteria</taxon>
        <taxon>Moraxellales</taxon>
        <taxon>Moraxellaceae</taxon>
        <taxon>Acinetobacter</taxon>
    </lineage>
</organism>
<name>A0A385L0T3_ACILW</name>
<keyword evidence="1" id="KW-1133">Transmembrane helix</keyword>
<keyword evidence="2" id="KW-0614">Plasmid</keyword>
<protein>
    <recommendedName>
        <fullName evidence="3">Prepilin-type N-terminal cleavage/methylation domain-containing protein</fullName>
    </recommendedName>
</protein>
<dbReference type="PROSITE" id="PS00409">
    <property type="entry name" value="PROKAR_NTER_METHYL"/>
    <property type="match status" value="1"/>
</dbReference>
<reference evidence="2" key="1">
    <citation type="submission" date="2018-09" db="EMBL/GenBank/DDBJ databases">
        <title>Resistance of ancient and modern Acinetobacter lwoffii strains to heavy metals and arsenic revealed by genome analysis.</title>
        <authorList>
            <person name="Mindlin S."/>
            <person name="Petrenko A."/>
            <person name="Kurakov A."/>
            <person name="Beletsky A."/>
            <person name="Mardanov A."/>
            <person name="Petrova M."/>
        </authorList>
    </citation>
    <scope>NUCLEOTIDE SEQUENCE</scope>
    <source>
        <strain evidence="2">ED9-5a</strain>
        <plasmid evidence="2">pALWED3.2</plasmid>
    </source>
</reference>
<sequence length="172" mass="18897">MVTARLNERGLSLIELMVTITILAILVVTGTSLTALWSKQAEVDKATMSLKSAMDLAKSTAIRNEFAKSMNYDAASQSMNYDAASQICFDQNKKELSVHKATATEPASCTTTIVFSYPLSQTIEIKDADSNNFEYFSFNHFGQALTDITCNCKTNLSLTISNGSLNETNNFY</sequence>
<dbReference type="Pfam" id="PF07963">
    <property type="entry name" value="N_methyl"/>
    <property type="match status" value="1"/>
</dbReference>
<dbReference type="InterPro" id="IPR045584">
    <property type="entry name" value="Pilin-like"/>
</dbReference>
<dbReference type="AlphaFoldDB" id="A0A385L0T3"/>
<accession>A0A385L0T3</accession>
<keyword evidence="1" id="KW-0812">Transmembrane</keyword>
<gene>
    <name evidence="2" type="ORF">ABALW_A0009</name>
</gene>
<dbReference type="NCBIfam" id="TIGR02532">
    <property type="entry name" value="IV_pilin_GFxxxE"/>
    <property type="match status" value="1"/>
</dbReference>
<dbReference type="InterPro" id="IPR012902">
    <property type="entry name" value="N_methyl_site"/>
</dbReference>
<dbReference type="EMBL" id="CP032287">
    <property type="protein sequence ID" value="AYA01207.1"/>
    <property type="molecule type" value="Genomic_DNA"/>
</dbReference>
<feature type="transmembrane region" description="Helical" evidence="1">
    <location>
        <begin position="12"/>
        <end position="37"/>
    </location>
</feature>
<keyword evidence="1" id="KW-0472">Membrane</keyword>
<dbReference type="Gene3D" id="3.30.700.10">
    <property type="entry name" value="Glycoprotein, Type 4 Pilin"/>
    <property type="match status" value="1"/>
</dbReference>
<evidence type="ECO:0000313" key="2">
    <source>
        <dbReference type="EMBL" id="AYA01207.1"/>
    </source>
</evidence>
<dbReference type="RefSeq" id="WP_159373092.1">
    <property type="nucleotide sequence ID" value="NZ_CP032287.2"/>
</dbReference>
<evidence type="ECO:0008006" key="3">
    <source>
        <dbReference type="Google" id="ProtNLM"/>
    </source>
</evidence>